<dbReference type="Pfam" id="PF04024">
    <property type="entry name" value="PspC"/>
    <property type="match status" value="1"/>
</dbReference>
<comment type="caution">
    <text evidence="9">The sequence shown here is derived from an EMBL/GenBank/DDBJ whole genome shotgun (WGS) entry which is preliminary data.</text>
</comment>
<dbReference type="EMBL" id="PEWD01000009">
    <property type="protein sequence ID" value="PIU69295.1"/>
    <property type="molecule type" value="Genomic_DNA"/>
</dbReference>
<evidence type="ECO:0000256" key="1">
    <source>
        <dbReference type="ARBA" id="ARBA00004162"/>
    </source>
</evidence>
<feature type="domain" description="Phage shock protein PspC N-terminal" evidence="7">
    <location>
        <begin position="7"/>
        <end position="63"/>
    </location>
</feature>
<dbReference type="PANTHER" id="PTHR33885">
    <property type="entry name" value="PHAGE SHOCK PROTEIN C"/>
    <property type="match status" value="1"/>
</dbReference>
<feature type="transmembrane region" description="Helical" evidence="6">
    <location>
        <begin position="101"/>
        <end position="120"/>
    </location>
</feature>
<evidence type="ECO:0008006" key="11">
    <source>
        <dbReference type="Google" id="ProtNLM"/>
    </source>
</evidence>
<evidence type="ECO:0000313" key="10">
    <source>
        <dbReference type="Proteomes" id="UP000229916"/>
    </source>
</evidence>
<evidence type="ECO:0000313" key="9">
    <source>
        <dbReference type="EMBL" id="PIU69295.1"/>
    </source>
</evidence>
<dbReference type="InterPro" id="IPR007168">
    <property type="entry name" value="Phageshock_PspC_N"/>
</dbReference>
<name>A0A2M7APL9_UNCKA</name>
<keyword evidence="4 6" id="KW-1133">Transmembrane helix</keyword>
<proteinExistence type="predicted"/>
<accession>A0A2M7APL9</accession>
<dbReference type="InterPro" id="IPR043726">
    <property type="entry name" value="LiaI-LiaF-like_TM1"/>
</dbReference>
<dbReference type="AlphaFoldDB" id="A0A2M7APL9"/>
<feature type="domain" description="LiaI-LiaF-like transmembrane region" evidence="8">
    <location>
        <begin position="102"/>
        <end position="143"/>
    </location>
</feature>
<keyword evidence="3 6" id="KW-0812">Transmembrane</keyword>
<dbReference type="InterPro" id="IPR052027">
    <property type="entry name" value="PspC"/>
</dbReference>
<evidence type="ECO:0000259" key="7">
    <source>
        <dbReference type="Pfam" id="PF04024"/>
    </source>
</evidence>
<evidence type="ECO:0000256" key="2">
    <source>
        <dbReference type="ARBA" id="ARBA00022475"/>
    </source>
</evidence>
<keyword evidence="5 6" id="KW-0472">Membrane</keyword>
<organism evidence="9 10">
    <name type="scientific">candidate division WWE3 bacterium CG06_land_8_20_14_3_00_42_16</name>
    <dbReference type="NCBI Taxonomy" id="1975083"/>
    <lineage>
        <taxon>Bacteria</taxon>
        <taxon>Katanobacteria</taxon>
    </lineage>
</organism>
<gene>
    <name evidence="9" type="ORF">COS81_00580</name>
</gene>
<reference evidence="10" key="1">
    <citation type="submission" date="2017-09" db="EMBL/GenBank/DDBJ databases">
        <title>Depth-based differentiation of microbial function through sediment-hosted aquifers and enrichment of novel symbionts in the deep terrestrial subsurface.</title>
        <authorList>
            <person name="Probst A.J."/>
            <person name="Ladd B."/>
            <person name="Jarett J.K."/>
            <person name="Geller-Mcgrath D.E."/>
            <person name="Sieber C.M.K."/>
            <person name="Emerson J.B."/>
            <person name="Anantharaman K."/>
            <person name="Thomas B.C."/>
            <person name="Malmstrom R."/>
            <person name="Stieglmeier M."/>
            <person name="Klingl A."/>
            <person name="Woyke T."/>
            <person name="Ryan C.M."/>
            <person name="Banfield J.F."/>
        </authorList>
    </citation>
    <scope>NUCLEOTIDE SEQUENCE [LARGE SCALE GENOMIC DNA]</scope>
</reference>
<keyword evidence="2" id="KW-1003">Cell membrane</keyword>
<evidence type="ECO:0000256" key="3">
    <source>
        <dbReference type="ARBA" id="ARBA00022692"/>
    </source>
</evidence>
<feature type="transmembrane region" description="Helical" evidence="6">
    <location>
        <begin position="126"/>
        <end position="144"/>
    </location>
</feature>
<feature type="transmembrane region" description="Helical" evidence="6">
    <location>
        <begin position="34"/>
        <end position="61"/>
    </location>
</feature>
<evidence type="ECO:0000259" key="8">
    <source>
        <dbReference type="Pfam" id="PF18917"/>
    </source>
</evidence>
<evidence type="ECO:0000256" key="6">
    <source>
        <dbReference type="SAM" id="Phobius"/>
    </source>
</evidence>
<dbReference type="Pfam" id="PF18917">
    <property type="entry name" value="LiaI-LiaF-like_TM1"/>
    <property type="match status" value="1"/>
</dbReference>
<dbReference type="GO" id="GO:0005886">
    <property type="term" value="C:plasma membrane"/>
    <property type="evidence" value="ECO:0007669"/>
    <property type="project" value="UniProtKB-SubCell"/>
</dbReference>
<sequence length="147" mass="16761">MENSEPKKLTRSVKDRIIAGVCGGIAEYLEIDPIVIRILFIILFFAGGSSLLAYIILWIVIPESVEKNTKQESAQKNESKEADQSQRVDIMATESEHRSRSVFGLIIILIGIIFLLDSFKLFAITYWFRLWPVFLIVLGAALLFKRR</sequence>
<evidence type="ECO:0000256" key="4">
    <source>
        <dbReference type="ARBA" id="ARBA00022989"/>
    </source>
</evidence>
<comment type="subcellular location">
    <subcellularLocation>
        <location evidence="1">Cell membrane</location>
        <topology evidence="1">Single-pass membrane protein</topology>
    </subcellularLocation>
</comment>
<evidence type="ECO:0000256" key="5">
    <source>
        <dbReference type="ARBA" id="ARBA00023136"/>
    </source>
</evidence>
<dbReference type="Proteomes" id="UP000229916">
    <property type="component" value="Unassembled WGS sequence"/>
</dbReference>
<protein>
    <recommendedName>
        <fullName evidence="11">Phage shock protein PspC N-terminal domain-containing protein</fullName>
    </recommendedName>
</protein>
<dbReference type="PANTHER" id="PTHR33885:SF3">
    <property type="entry name" value="PHAGE SHOCK PROTEIN C"/>
    <property type="match status" value="1"/>
</dbReference>